<reference evidence="9 10" key="1">
    <citation type="submission" date="2020-08" db="EMBL/GenBank/DDBJ databases">
        <title>Genomic Encyclopedia of Type Strains, Phase IV (KMG-IV): sequencing the most valuable type-strain genomes for metagenomic binning, comparative biology and taxonomic classification.</title>
        <authorList>
            <person name="Goeker M."/>
        </authorList>
    </citation>
    <scope>NUCLEOTIDE SEQUENCE [LARGE SCALE GENOMIC DNA]</scope>
    <source>
        <strain evidence="9 10">DSM 103526</strain>
    </source>
</reference>
<dbReference type="Proteomes" id="UP000579281">
    <property type="component" value="Unassembled WGS sequence"/>
</dbReference>
<protein>
    <recommendedName>
        <fullName evidence="11">AEC family transporter</fullName>
    </recommendedName>
</protein>
<feature type="transmembrane region" description="Helical" evidence="8">
    <location>
        <begin position="6"/>
        <end position="23"/>
    </location>
</feature>
<evidence type="ECO:0000256" key="4">
    <source>
        <dbReference type="ARBA" id="ARBA00022475"/>
    </source>
</evidence>
<feature type="transmembrane region" description="Helical" evidence="8">
    <location>
        <begin position="259"/>
        <end position="281"/>
    </location>
</feature>
<organism evidence="9 10">
    <name type="scientific">Anaerosolibacter carboniphilus</name>
    <dbReference type="NCBI Taxonomy" id="1417629"/>
    <lineage>
        <taxon>Bacteria</taxon>
        <taxon>Bacillati</taxon>
        <taxon>Bacillota</taxon>
        <taxon>Clostridia</taxon>
        <taxon>Peptostreptococcales</taxon>
        <taxon>Thermotaleaceae</taxon>
        <taxon>Anaerosolibacter</taxon>
    </lineage>
</organism>
<keyword evidence="7 8" id="KW-0472">Membrane</keyword>
<dbReference type="RefSeq" id="WP_184310925.1">
    <property type="nucleotide sequence ID" value="NZ_JACHEN010000014.1"/>
</dbReference>
<feature type="transmembrane region" description="Helical" evidence="8">
    <location>
        <begin position="233"/>
        <end position="253"/>
    </location>
</feature>
<comment type="similarity">
    <text evidence="2">Belongs to the auxin efflux carrier (TC 2.A.69) family.</text>
</comment>
<dbReference type="GO" id="GO:0055085">
    <property type="term" value="P:transmembrane transport"/>
    <property type="evidence" value="ECO:0007669"/>
    <property type="project" value="InterPro"/>
</dbReference>
<feature type="transmembrane region" description="Helical" evidence="8">
    <location>
        <begin position="98"/>
        <end position="120"/>
    </location>
</feature>
<evidence type="ECO:0000256" key="3">
    <source>
        <dbReference type="ARBA" id="ARBA00022448"/>
    </source>
</evidence>
<gene>
    <name evidence="9" type="ORF">HNQ80_002490</name>
</gene>
<feature type="transmembrane region" description="Helical" evidence="8">
    <location>
        <begin position="35"/>
        <end position="54"/>
    </location>
</feature>
<keyword evidence="3" id="KW-0813">Transport</keyword>
<evidence type="ECO:0000256" key="7">
    <source>
        <dbReference type="ARBA" id="ARBA00023136"/>
    </source>
</evidence>
<dbReference type="AlphaFoldDB" id="A0A841KWK2"/>
<feature type="transmembrane region" description="Helical" evidence="8">
    <location>
        <begin position="201"/>
        <end position="221"/>
    </location>
</feature>
<dbReference type="PANTHER" id="PTHR36838">
    <property type="entry name" value="AUXIN EFFLUX CARRIER FAMILY PROTEIN"/>
    <property type="match status" value="1"/>
</dbReference>
<feature type="transmembrane region" description="Helical" evidence="8">
    <location>
        <begin position="293"/>
        <end position="311"/>
    </location>
</feature>
<feature type="transmembrane region" description="Helical" evidence="8">
    <location>
        <begin position="66"/>
        <end position="86"/>
    </location>
</feature>
<dbReference type="GO" id="GO:0005886">
    <property type="term" value="C:plasma membrane"/>
    <property type="evidence" value="ECO:0007669"/>
    <property type="project" value="UniProtKB-SubCell"/>
</dbReference>
<evidence type="ECO:0000256" key="8">
    <source>
        <dbReference type="SAM" id="Phobius"/>
    </source>
</evidence>
<keyword evidence="4" id="KW-1003">Cell membrane</keyword>
<proteinExistence type="inferred from homology"/>
<name>A0A841KWK2_9FIRM</name>
<keyword evidence="10" id="KW-1185">Reference proteome</keyword>
<dbReference type="Gene3D" id="1.20.1530.20">
    <property type="match status" value="1"/>
</dbReference>
<dbReference type="EMBL" id="JACHEN010000014">
    <property type="protein sequence ID" value="MBB6216390.1"/>
    <property type="molecule type" value="Genomic_DNA"/>
</dbReference>
<evidence type="ECO:0000256" key="6">
    <source>
        <dbReference type="ARBA" id="ARBA00022989"/>
    </source>
</evidence>
<dbReference type="InterPro" id="IPR038770">
    <property type="entry name" value="Na+/solute_symporter_sf"/>
</dbReference>
<dbReference type="Pfam" id="PF03547">
    <property type="entry name" value="Mem_trans"/>
    <property type="match status" value="1"/>
</dbReference>
<comment type="subcellular location">
    <subcellularLocation>
        <location evidence="1">Cell membrane</location>
        <topology evidence="1">Multi-pass membrane protein</topology>
    </subcellularLocation>
</comment>
<sequence>METLNQILVLFLLLIIGYISKKLRVISNDMNRDISNFITSIALPCLIISTLSSFEFSKEVLVKSGKLFVISWGVYALSITISYMVPKIIKAEGTARDIFQFMVVFSNVGFMGYPVVNAVFGETGVFYTALYNLPFNMVIWSFGVAVLSRPTMERNKLAFDERGSIQIKQLLNPGLIAVCIGFAMFLTSTRLPGPVYKTFKMVGDVTTPMSMVFIGSILADIHIKEIFSNIKVFIVSAVRLIILPLLVLFVLKIFPLDEIMIGIPVLIAAMPVAANCAIMATRYENDYHLASQAIFISTMLSMVTIPLIVTLL</sequence>
<dbReference type="PANTHER" id="PTHR36838:SF1">
    <property type="entry name" value="SLR1864 PROTEIN"/>
    <property type="match status" value="1"/>
</dbReference>
<dbReference type="InterPro" id="IPR004776">
    <property type="entry name" value="Mem_transp_PIN-like"/>
</dbReference>
<evidence type="ECO:0000256" key="1">
    <source>
        <dbReference type="ARBA" id="ARBA00004651"/>
    </source>
</evidence>
<evidence type="ECO:0000313" key="10">
    <source>
        <dbReference type="Proteomes" id="UP000579281"/>
    </source>
</evidence>
<evidence type="ECO:0000313" key="9">
    <source>
        <dbReference type="EMBL" id="MBB6216390.1"/>
    </source>
</evidence>
<accession>A0A841KWK2</accession>
<keyword evidence="5 8" id="KW-0812">Transmembrane</keyword>
<evidence type="ECO:0000256" key="2">
    <source>
        <dbReference type="ARBA" id="ARBA00010145"/>
    </source>
</evidence>
<comment type="caution">
    <text evidence="9">The sequence shown here is derived from an EMBL/GenBank/DDBJ whole genome shotgun (WGS) entry which is preliminary data.</text>
</comment>
<feature type="transmembrane region" description="Helical" evidence="8">
    <location>
        <begin position="126"/>
        <end position="149"/>
    </location>
</feature>
<evidence type="ECO:0008006" key="11">
    <source>
        <dbReference type="Google" id="ProtNLM"/>
    </source>
</evidence>
<keyword evidence="6 8" id="KW-1133">Transmembrane helix</keyword>
<evidence type="ECO:0000256" key="5">
    <source>
        <dbReference type="ARBA" id="ARBA00022692"/>
    </source>
</evidence>
<feature type="transmembrane region" description="Helical" evidence="8">
    <location>
        <begin position="170"/>
        <end position="189"/>
    </location>
</feature>